<evidence type="ECO:0000313" key="3">
    <source>
        <dbReference type="WBParaSite" id="MBELARI_LOCUS9867"/>
    </source>
</evidence>
<feature type="signal peptide" evidence="1">
    <location>
        <begin position="1"/>
        <end position="19"/>
    </location>
</feature>
<dbReference type="Proteomes" id="UP000887575">
    <property type="component" value="Unassembled WGS sequence"/>
</dbReference>
<name>A0AAF3FT32_9BILA</name>
<dbReference type="WBParaSite" id="MBELARI_LOCUS9867">
    <property type="protein sequence ID" value="MBELARI_LOCUS9867"/>
    <property type="gene ID" value="MBELARI_LOCUS9867"/>
</dbReference>
<organism evidence="2 3">
    <name type="scientific">Mesorhabditis belari</name>
    <dbReference type="NCBI Taxonomy" id="2138241"/>
    <lineage>
        <taxon>Eukaryota</taxon>
        <taxon>Metazoa</taxon>
        <taxon>Ecdysozoa</taxon>
        <taxon>Nematoda</taxon>
        <taxon>Chromadorea</taxon>
        <taxon>Rhabditida</taxon>
        <taxon>Rhabditina</taxon>
        <taxon>Rhabditomorpha</taxon>
        <taxon>Rhabditoidea</taxon>
        <taxon>Rhabditidae</taxon>
        <taxon>Mesorhabditinae</taxon>
        <taxon>Mesorhabditis</taxon>
    </lineage>
</organism>
<keyword evidence="2" id="KW-1185">Reference proteome</keyword>
<proteinExistence type="predicted"/>
<keyword evidence="1" id="KW-0732">Signal</keyword>
<sequence length="71" mass="7652">MRTFFLTFLAFATILFVTASVVPPLKAIVHVALCDPTCPTNGCSACCEQHGYQLGGLCVNVTSTTTWCYCN</sequence>
<accession>A0AAF3FT32</accession>
<dbReference type="AlphaFoldDB" id="A0AAF3FT32"/>
<reference evidence="3" key="1">
    <citation type="submission" date="2024-02" db="UniProtKB">
        <authorList>
            <consortium name="WormBaseParasite"/>
        </authorList>
    </citation>
    <scope>IDENTIFICATION</scope>
</reference>
<evidence type="ECO:0000256" key="1">
    <source>
        <dbReference type="SAM" id="SignalP"/>
    </source>
</evidence>
<evidence type="ECO:0000313" key="2">
    <source>
        <dbReference type="Proteomes" id="UP000887575"/>
    </source>
</evidence>
<feature type="chain" id="PRO_5042284557" evidence="1">
    <location>
        <begin position="20"/>
        <end position="71"/>
    </location>
</feature>
<protein>
    <submittedName>
        <fullName evidence="3">Uncharacterized protein</fullName>
    </submittedName>
</protein>